<keyword evidence="3" id="KW-1185">Reference proteome</keyword>
<dbReference type="AlphaFoldDB" id="A0A1L7XXL2"/>
<evidence type="ECO:0000313" key="3">
    <source>
        <dbReference type="Proteomes" id="UP000184330"/>
    </source>
</evidence>
<dbReference type="EMBL" id="FJOG01000081">
    <property type="protein sequence ID" value="CZR69802.1"/>
    <property type="molecule type" value="Genomic_DNA"/>
</dbReference>
<feature type="region of interest" description="Disordered" evidence="1">
    <location>
        <begin position="22"/>
        <end position="68"/>
    </location>
</feature>
<accession>A0A1L7XXL2</accession>
<gene>
    <name evidence="2" type="ORF">PAC_19702</name>
</gene>
<organism evidence="2 3">
    <name type="scientific">Phialocephala subalpina</name>
    <dbReference type="NCBI Taxonomy" id="576137"/>
    <lineage>
        <taxon>Eukaryota</taxon>
        <taxon>Fungi</taxon>
        <taxon>Dikarya</taxon>
        <taxon>Ascomycota</taxon>
        <taxon>Pezizomycotina</taxon>
        <taxon>Leotiomycetes</taxon>
        <taxon>Helotiales</taxon>
        <taxon>Mollisiaceae</taxon>
        <taxon>Phialocephala</taxon>
        <taxon>Phialocephala fortinii species complex</taxon>
    </lineage>
</organism>
<protein>
    <submittedName>
        <fullName evidence="2">Uncharacterized protein</fullName>
    </submittedName>
</protein>
<reference evidence="2 3" key="1">
    <citation type="submission" date="2016-03" db="EMBL/GenBank/DDBJ databases">
        <authorList>
            <person name="Ploux O."/>
        </authorList>
    </citation>
    <scope>NUCLEOTIDE SEQUENCE [LARGE SCALE GENOMIC DNA]</scope>
    <source>
        <strain evidence="2 3">UAMH 11012</strain>
    </source>
</reference>
<feature type="compositionally biased region" description="Basic and acidic residues" evidence="1">
    <location>
        <begin position="59"/>
        <end position="68"/>
    </location>
</feature>
<dbReference type="OrthoDB" id="5307709at2759"/>
<evidence type="ECO:0000313" key="2">
    <source>
        <dbReference type="EMBL" id="CZR69802.1"/>
    </source>
</evidence>
<name>A0A1L7XXL2_9HELO</name>
<proteinExistence type="predicted"/>
<dbReference type="Proteomes" id="UP000184330">
    <property type="component" value="Unassembled WGS sequence"/>
</dbReference>
<sequence length="68" mass="7168">MPANNTQSTGPKAQPWKDVINATKPRGDEYVTISGPVADREESGTLPGQKIDLASNVAQREESGTLSG</sequence>
<evidence type="ECO:0000256" key="1">
    <source>
        <dbReference type="SAM" id="MobiDB-lite"/>
    </source>
</evidence>